<dbReference type="AlphaFoldDB" id="A0A563VW02"/>
<evidence type="ECO:0000313" key="2">
    <source>
        <dbReference type="Proteomes" id="UP000320055"/>
    </source>
</evidence>
<protein>
    <submittedName>
        <fullName evidence="1">Uncharacterized protein</fullName>
    </submittedName>
</protein>
<keyword evidence="2" id="KW-1185">Reference proteome</keyword>
<name>A0A563VW02_9CYAN</name>
<evidence type="ECO:0000313" key="1">
    <source>
        <dbReference type="EMBL" id="VEP15577.1"/>
    </source>
</evidence>
<dbReference type="Proteomes" id="UP000320055">
    <property type="component" value="Unassembled WGS sequence"/>
</dbReference>
<gene>
    <name evidence="1" type="ORF">H1P_350007</name>
</gene>
<reference evidence="1 2" key="1">
    <citation type="submission" date="2019-01" db="EMBL/GenBank/DDBJ databases">
        <authorList>
            <person name="Brito A."/>
        </authorList>
    </citation>
    <scope>NUCLEOTIDE SEQUENCE [LARGE SCALE GENOMIC DNA]</scope>
    <source>
        <strain evidence="1">1</strain>
    </source>
</reference>
<organism evidence="1 2">
    <name type="scientific">Hyella patelloides LEGE 07179</name>
    <dbReference type="NCBI Taxonomy" id="945734"/>
    <lineage>
        <taxon>Bacteria</taxon>
        <taxon>Bacillati</taxon>
        <taxon>Cyanobacteriota</taxon>
        <taxon>Cyanophyceae</taxon>
        <taxon>Pleurocapsales</taxon>
        <taxon>Hyellaceae</taxon>
        <taxon>Hyella</taxon>
    </lineage>
</organism>
<proteinExistence type="predicted"/>
<accession>A0A563VW02</accession>
<sequence>MVIRFFPSPSIFKEGKPDQSSPKHQLKNKRAEIAITNQLKELILSIRLKGKNTKRSESSQLPNSSKNIITKIDIFR</sequence>
<dbReference type="EMBL" id="CAACVJ010000279">
    <property type="protein sequence ID" value="VEP15577.1"/>
    <property type="molecule type" value="Genomic_DNA"/>
</dbReference>